<feature type="domain" description="FAD-binding FR-type" evidence="9">
    <location>
        <begin position="2"/>
        <end position="101"/>
    </location>
</feature>
<dbReference type="GO" id="GO:0004324">
    <property type="term" value="F:ferredoxin-NADP+ reductase activity"/>
    <property type="evidence" value="ECO:0007669"/>
    <property type="project" value="UniProtKB-EC"/>
</dbReference>
<proteinExistence type="inferred from homology"/>
<dbReference type="GO" id="GO:0034599">
    <property type="term" value="P:cellular response to oxidative stress"/>
    <property type="evidence" value="ECO:0007669"/>
    <property type="project" value="TreeGrafter"/>
</dbReference>
<keyword evidence="4" id="KW-0285">Flavoprotein</keyword>
<dbReference type="AlphaFoldDB" id="A0A381PX60"/>
<dbReference type="InterPro" id="IPR039261">
    <property type="entry name" value="FNR_nucleotide-bd"/>
</dbReference>
<reference evidence="10" key="1">
    <citation type="submission" date="2018-05" db="EMBL/GenBank/DDBJ databases">
        <authorList>
            <person name="Lanie J.A."/>
            <person name="Ng W.-L."/>
            <person name="Kazmierczak K.M."/>
            <person name="Andrzejewski T.M."/>
            <person name="Davidsen T.M."/>
            <person name="Wayne K.J."/>
            <person name="Tettelin H."/>
            <person name="Glass J.I."/>
            <person name="Rusch D."/>
            <person name="Podicherti R."/>
            <person name="Tsui H.-C.T."/>
            <person name="Winkler M.E."/>
        </authorList>
    </citation>
    <scope>NUCLEOTIDE SEQUENCE</scope>
</reference>
<keyword evidence="6" id="KW-0274">FAD</keyword>
<evidence type="ECO:0000256" key="3">
    <source>
        <dbReference type="ARBA" id="ARBA00013223"/>
    </source>
</evidence>
<evidence type="ECO:0000256" key="2">
    <source>
        <dbReference type="ARBA" id="ARBA00008312"/>
    </source>
</evidence>
<dbReference type="SUPFAM" id="SSF63380">
    <property type="entry name" value="Riboflavin synthase domain-like"/>
    <property type="match status" value="1"/>
</dbReference>
<keyword evidence="7" id="KW-0521">NADP</keyword>
<dbReference type="PRINTS" id="PR00371">
    <property type="entry name" value="FPNCR"/>
</dbReference>
<accession>A0A381PX60</accession>
<dbReference type="GO" id="GO:0000166">
    <property type="term" value="F:nucleotide binding"/>
    <property type="evidence" value="ECO:0007669"/>
    <property type="project" value="UniProtKB-KW"/>
</dbReference>
<keyword evidence="5" id="KW-0547">Nucleotide-binding</keyword>
<evidence type="ECO:0000256" key="6">
    <source>
        <dbReference type="ARBA" id="ARBA00022827"/>
    </source>
</evidence>
<dbReference type="InterPro" id="IPR001709">
    <property type="entry name" value="Flavoprot_Pyr_Nucl_cyt_Rdtase"/>
</dbReference>
<dbReference type="PANTHER" id="PTHR47878:SF1">
    <property type="entry name" value="FLAVODOXIN_FERREDOXIN--NADP REDUCTASE"/>
    <property type="match status" value="1"/>
</dbReference>
<dbReference type="SUPFAM" id="SSF52343">
    <property type="entry name" value="Ferredoxin reductase-like, C-terminal NADP-linked domain"/>
    <property type="match status" value="1"/>
</dbReference>
<dbReference type="InterPro" id="IPR017938">
    <property type="entry name" value="Riboflavin_synthase-like_b-brl"/>
</dbReference>
<dbReference type="InterPro" id="IPR033892">
    <property type="entry name" value="FNR_bac"/>
</dbReference>
<dbReference type="GO" id="GO:0042167">
    <property type="term" value="P:heme catabolic process"/>
    <property type="evidence" value="ECO:0007669"/>
    <property type="project" value="TreeGrafter"/>
</dbReference>
<dbReference type="EMBL" id="UINC01001128">
    <property type="protein sequence ID" value="SUZ71672.1"/>
    <property type="molecule type" value="Genomic_DNA"/>
</dbReference>
<keyword evidence="8" id="KW-0560">Oxidoreductase</keyword>
<sequence length="247" mass="28127">MAKWIQGTVVDNIHWTENLFSLKIDADVDNFSAGQFTSLALDIGGKRIARPYSYLSSPGQRPLEFFFYTATDGILSNALVKLESGDLIWVKQKSNGFFVLNEIPEAEELWMLATGTGVAPFFSILNTDEPWNRFKHIVLVHAVRAESDLRYQELIDSLNRKYGNRFSFQAFVSRETVPGTIKGRIPIAIEKGQLEEQVGRNLNVNKSHIMLCGNPDMVKDSVEVLKNQDFTKNRRRTPGHITIENYW</sequence>
<dbReference type="Gene3D" id="3.40.50.80">
    <property type="entry name" value="Nucleotide-binding domain of ferredoxin-NADP reductase (FNR) module"/>
    <property type="match status" value="1"/>
</dbReference>
<dbReference type="Gene3D" id="2.40.30.10">
    <property type="entry name" value="Translation factors"/>
    <property type="match status" value="1"/>
</dbReference>
<evidence type="ECO:0000313" key="10">
    <source>
        <dbReference type="EMBL" id="SUZ71672.1"/>
    </source>
</evidence>
<comment type="cofactor">
    <cofactor evidence="1">
        <name>FAD</name>
        <dbReference type="ChEBI" id="CHEBI:57692"/>
    </cofactor>
</comment>
<dbReference type="EC" id="1.18.1.2" evidence="3"/>
<dbReference type="Pfam" id="PF00970">
    <property type="entry name" value="FAD_binding_6"/>
    <property type="match status" value="1"/>
</dbReference>
<name>A0A381PX60_9ZZZZ</name>
<comment type="similarity">
    <text evidence="2">Belongs to the ferredoxin--NADP reductase type 1 family.</text>
</comment>
<evidence type="ECO:0000256" key="4">
    <source>
        <dbReference type="ARBA" id="ARBA00022630"/>
    </source>
</evidence>
<dbReference type="InterPro" id="IPR001433">
    <property type="entry name" value="OxRdtase_FAD/NAD-bd"/>
</dbReference>
<evidence type="ECO:0000259" key="9">
    <source>
        <dbReference type="PROSITE" id="PS51384"/>
    </source>
</evidence>
<dbReference type="Pfam" id="PF00175">
    <property type="entry name" value="NAD_binding_1"/>
    <property type="match status" value="1"/>
</dbReference>
<organism evidence="10">
    <name type="scientific">marine metagenome</name>
    <dbReference type="NCBI Taxonomy" id="408172"/>
    <lineage>
        <taxon>unclassified sequences</taxon>
        <taxon>metagenomes</taxon>
        <taxon>ecological metagenomes</taxon>
    </lineage>
</organism>
<dbReference type="PANTHER" id="PTHR47878">
    <property type="entry name" value="OXIDOREDUCTASE FAD/NAD(P)-BINDING DOMAIN PROTEIN"/>
    <property type="match status" value="1"/>
</dbReference>
<dbReference type="CDD" id="cd06195">
    <property type="entry name" value="FNR1"/>
    <property type="match status" value="1"/>
</dbReference>
<gene>
    <name evidence="10" type="ORF">METZ01_LOCUS24526</name>
</gene>
<dbReference type="InterPro" id="IPR008333">
    <property type="entry name" value="Cbr1-like_FAD-bd_dom"/>
</dbReference>
<dbReference type="PROSITE" id="PS51384">
    <property type="entry name" value="FAD_FR"/>
    <property type="match status" value="1"/>
</dbReference>
<dbReference type="InterPro" id="IPR051930">
    <property type="entry name" value="FNR_type-1"/>
</dbReference>
<evidence type="ECO:0000256" key="5">
    <source>
        <dbReference type="ARBA" id="ARBA00022741"/>
    </source>
</evidence>
<evidence type="ECO:0000256" key="1">
    <source>
        <dbReference type="ARBA" id="ARBA00001974"/>
    </source>
</evidence>
<protein>
    <recommendedName>
        <fullName evidence="3">ferredoxin--NADP(+) reductase</fullName>
        <ecNumber evidence="3">1.18.1.2</ecNumber>
    </recommendedName>
</protein>
<evidence type="ECO:0000256" key="8">
    <source>
        <dbReference type="ARBA" id="ARBA00023002"/>
    </source>
</evidence>
<evidence type="ECO:0000256" key="7">
    <source>
        <dbReference type="ARBA" id="ARBA00022857"/>
    </source>
</evidence>
<dbReference type="InterPro" id="IPR017927">
    <property type="entry name" value="FAD-bd_FR_type"/>
</dbReference>